<protein>
    <submittedName>
        <fullName evidence="3">ATP-binding protein</fullName>
    </submittedName>
</protein>
<keyword evidence="4" id="KW-1185">Reference proteome</keyword>
<evidence type="ECO:0000259" key="2">
    <source>
        <dbReference type="Pfam" id="PF01935"/>
    </source>
</evidence>
<dbReference type="RefSeq" id="WP_205894037.1">
    <property type="nucleotide sequence ID" value="NZ_JADEVO010000054.1"/>
</dbReference>
<gene>
    <name evidence="3" type="ORF">IMW75_24770</name>
</gene>
<dbReference type="PANTHER" id="PTHR42957">
    <property type="entry name" value="HELICASE MJ1565-RELATED"/>
    <property type="match status" value="1"/>
</dbReference>
<dbReference type="EMBL" id="JADEVO010000054">
    <property type="protein sequence ID" value="MBN3968472.1"/>
    <property type="molecule type" value="Genomic_DNA"/>
</dbReference>
<feature type="compositionally biased region" description="Pro residues" evidence="1">
    <location>
        <begin position="582"/>
        <end position="610"/>
    </location>
</feature>
<dbReference type="NCBIfam" id="NF042943">
    <property type="entry name" value="HerA_antiphage"/>
    <property type="match status" value="1"/>
</dbReference>
<dbReference type="InterPro" id="IPR027417">
    <property type="entry name" value="P-loop_NTPase"/>
</dbReference>
<dbReference type="PANTHER" id="PTHR42957:SF1">
    <property type="entry name" value="HELICASE MJ1565-RELATED"/>
    <property type="match status" value="1"/>
</dbReference>
<reference evidence="3 4" key="1">
    <citation type="journal article" date="2021" name="Int. J. Syst. Evol. Microbiol.">
        <title>Pseudomonas piscium sp. nov., Pseudomonas pisciculturae sp. nov., Pseudomonas mucoides sp. nov. and Pseudomonas neuropathica sp. nov. isolated from rainbow trout.</title>
        <authorList>
            <person name="Duman M."/>
            <person name="Mulet M."/>
            <person name="Altun S."/>
            <person name="Saticioglu I.B."/>
            <person name="Gomila M."/>
            <person name="Lalucat J."/>
            <person name="Garcia-Valdes E."/>
        </authorList>
    </citation>
    <scope>NUCLEOTIDE SEQUENCE [LARGE SCALE GENOMIC DNA]</scope>
    <source>
        <strain evidence="3 4">LMG 28632</strain>
    </source>
</reference>
<evidence type="ECO:0000313" key="4">
    <source>
        <dbReference type="Proteomes" id="UP000772591"/>
    </source>
</evidence>
<dbReference type="InterPro" id="IPR008571">
    <property type="entry name" value="HerA-like"/>
</dbReference>
<name>A0ABS3AMR5_9PSED</name>
<dbReference type="Pfam" id="PF01935">
    <property type="entry name" value="DUF87"/>
    <property type="match status" value="1"/>
</dbReference>
<sequence>MRGRLPVGYVVRIEGSDVTLNLLDMHRGQLASHGQGISSVTEVGSLLVLDAGSRALVMKVVSLSFDEPREAHRLGIGSSTHQTEPLRNISGAVVGRLSREEGKARFTSDSLATPPLGAEAFPLSTEELAAILCSDDEDDVPIKLGNDLRGGGSLKVGLKNLISRHVAVLGSSGQGKSCFTAAVLQQIVKLPRARIVVFDINGEYEAALNVPELPDGAVKCTTVGGPGPGSFKIPYYALGRHGLNRLLIPSEKTQRPALTFALEHLHQVRWFPQLDGAGLANDTAPFLFDDCRQGGATDADRRIQQLRNGQAGVATVWPHMAALAALVAESHGIQPSQRNGAERNAFSYSNVSPLITRINRFAEDPMFRSVVDVDGGAGTGTSLNWAHESTNLVEQIFGGQDVPWRVHIINLRHLSHDLTPFILGSLLELYAYELFRRGQENKIPTLLVLEEAHHYLRPIGAGDDAGENSLAYERLAKEGRKFGLALWLSTQRPSEISPTVLSQCNNWVSFRLTSEKDLAAIQSASEWADRREIRRIAGLPRQTAIVFGGSIAMPTLIRAADASPTPHSGDADFSGWAIRMPDAPPPPPPAPPPAQAPPMPLPWNEPPPEPAYDDDVPF</sequence>
<dbReference type="Proteomes" id="UP000772591">
    <property type="component" value="Unassembled WGS sequence"/>
</dbReference>
<feature type="domain" description="Helicase HerA central" evidence="2">
    <location>
        <begin position="153"/>
        <end position="424"/>
    </location>
</feature>
<keyword evidence="3" id="KW-0067">ATP-binding</keyword>
<evidence type="ECO:0000313" key="3">
    <source>
        <dbReference type="EMBL" id="MBN3968472.1"/>
    </source>
</evidence>
<dbReference type="SUPFAM" id="SSF52540">
    <property type="entry name" value="P-loop containing nucleoside triphosphate hydrolases"/>
    <property type="match status" value="1"/>
</dbReference>
<dbReference type="Gene3D" id="3.40.50.300">
    <property type="entry name" value="P-loop containing nucleotide triphosphate hydrolases"/>
    <property type="match status" value="2"/>
</dbReference>
<proteinExistence type="predicted"/>
<evidence type="ECO:0000256" key="1">
    <source>
        <dbReference type="SAM" id="MobiDB-lite"/>
    </source>
</evidence>
<accession>A0ABS3AMR5</accession>
<comment type="caution">
    <text evidence="3">The sequence shown here is derived from an EMBL/GenBank/DDBJ whole genome shotgun (WGS) entry which is preliminary data.</text>
</comment>
<dbReference type="GO" id="GO:0005524">
    <property type="term" value="F:ATP binding"/>
    <property type="evidence" value="ECO:0007669"/>
    <property type="project" value="UniProtKB-KW"/>
</dbReference>
<organism evidence="3 4">
    <name type="scientific">Pseudomonas gregormendelii</name>
    <dbReference type="NCBI Taxonomy" id="1628277"/>
    <lineage>
        <taxon>Bacteria</taxon>
        <taxon>Pseudomonadati</taxon>
        <taxon>Pseudomonadota</taxon>
        <taxon>Gammaproteobacteria</taxon>
        <taxon>Pseudomonadales</taxon>
        <taxon>Pseudomonadaceae</taxon>
        <taxon>Pseudomonas</taxon>
    </lineage>
</organism>
<keyword evidence="3" id="KW-0547">Nucleotide-binding</keyword>
<feature type="region of interest" description="Disordered" evidence="1">
    <location>
        <begin position="561"/>
        <end position="618"/>
    </location>
</feature>
<dbReference type="InterPro" id="IPR002789">
    <property type="entry name" value="HerA_central"/>
</dbReference>